<proteinExistence type="evidence at transcript level"/>
<feature type="chain" id="PRO_5002741883" description="Translocon-associated protein subunit beta" evidence="2">
    <location>
        <begin position="23"/>
        <end position="192"/>
    </location>
</feature>
<dbReference type="GO" id="GO:0005783">
    <property type="term" value="C:endoplasmic reticulum"/>
    <property type="evidence" value="ECO:0007669"/>
    <property type="project" value="TreeGrafter"/>
</dbReference>
<accession>A9P297</accession>
<keyword evidence="1" id="KW-0812">Transmembrane</keyword>
<dbReference type="PANTHER" id="PTHR12861:SF3">
    <property type="entry name" value="TRANSLOCON-ASSOCIATED PROTEIN SUBUNIT BETA"/>
    <property type="match status" value="1"/>
</dbReference>
<dbReference type="PANTHER" id="PTHR12861">
    <property type="entry name" value="TRANSLOCON-ASSOCIATED PROTEIN, BETA SUBUNIT PRECURSOR TRAP-BETA SIGNAL SEQUENCE RECEPTOR BETA SUBUNIT"/>
    <property type="match status" value="1"/>
</dbReference>
<protein>
    <recommendedName>
        <fullName evidence="4">Translocon-associated protein subunit beta</fullName>
    </recommendedName>
</protein>
<keyword evidence="2" id="KW-0732">Signal</keyword>
<evidence type="ECO:0000313" key="3">
    <source>
        <dbReference type="EMBL" id="ABK27008.1"/>
    </source>
</evidence>
<dbReference type="OMA" id="ILWHSSK"/>
<keyword evidence="1" id="KW-0472">Membrane</keyword>
<sequence length="192" mass="21050">MEGSRLLSLLLGFCSLLCIALAAETPFMVVHKKVSLNKGKSDTERVTVSIDLYNRGSTTAYDVSLIDDSWPSDTFSLVSGNTSFTWDKLDVGASVSHTFVLESKVKGLFYGRPAVVKYRVAAKSVLQEAYSSPIPPLDILAERAPEKKYEWAKKLAAKYGPLTSVLSIVGLFVYLMVSPSKSSNSKSSKKRR</sequence>
<feature type="signal peptide" evidence="2">
    <location>
        <begin position="1"/>
        <end position="22"/>
    </location>
</feature>
<evidence type="ECO:0000256" key="2">
    <source>
        <dbReference type="SAM" id="SignalP"/>
    </source>
</evidence>
<organism evidence="3">
    <name type="scientific">Picea sitchensis</name>
    <name type="common">Sitka spruce</name>
    <name type="synonym">Pinus sitchensis</name>
    <dbReference type="NCBI Taxonomy" id="3332"/>
    <lineage>
        <taxon>Eukaryota</taxon>
        <taxon>Viridiplantae</taxon>
        <taxon>Streptophyta</taxon>
        <taxon>Embryophyta</taxon>
        <taxon>Tracheophyta</taxon>
        <taxon>Spermatophyta</taxon>
        <taxon>Pinopsida</taxon>
        <taxon>Pinidae</taxon>
        <taxon>Conifers I</taxon>
        <taxon>Pinales</taxon>
        <taxon>Pinaceae</taxon>
        <taxon>Picea</taxon>
    </lineage>
</organism>
<reference evidence="3" key="1">
    <citation type="journal article" date="2008" name="BMC Genomics">
        <title>A conifer genomics resource of 200,000 spruce (Picea spp.) ESTs and 6,464 high-quality, sequence-finished full-length cDNAs for Sitka spruce (Picea sitchensis).</title>
        <authorList>
            <person name="Ralph S.G."/>
            <person name="Chun H.J."/>
            <person name="Kolosova N."/>
            <person name="Cooper D."/>
            <person name="Oddy C."/>
            <person name="Ritland C.E."/>
            <person name="Kirkpatrick R."/>
            <person name="Moore R."/>
            <person name="Barber S."/>
            <person name="Holt R.A."/>
            <person name="Jones S.J."/>
            <person name="Marra M.A."/>
            <person name="Douglas C.J."/>
            <person name="Ritland K."/>
            <person name="Bohlmann J."/>
        </authorList>
    </citation>
    <scope>NUCLEOTIDE SEQUENCE</scope>
    <source>
        <tissue evidence="3">Green portion of the leader tissue</tissue>
    </source>
</reference>
<keyword evidence="1" id="KW-1133">Transmembrane helix</keyword>
<dbReference type="Pfam" id="PF05753">
    <property type="entry name" value="TRAP_beta"/>
    <property type="match status" value="1"/>
</dbReference>
<name>A9P297_PICSI</name>
<dbReference type="AlphaFoldDB" id="A9P297"/>
<evidence type="ECO:0000256" key="1">
    <source>
        <dbReference type="SAM" id="Phobius"/>
    </source>
</evidence>
<feature type="transmembrane region" description="Helical" evidence="1">
    <location>
        <begin position="159"/>
        <end position="177"/>
    </location>
</feature>
<dbReference type="EMBL" id="EF087775">
    <property type="protein sequence ID" value="ABK27008.1"/>
    <property type="molecule type" value="mRNA"/>
</dbReference>
<evidence type="ECO:0008006" key="4">
    <source>
        <dbReference type="Google" id="ProtNLM"/>
    </source>
</evidence>